<comment type="caution">
    <text evidence="2">The sequence shown here is derived from an EMBL/GenBank/DDBJ whole genome shotgun (WGS) entry which is preliminary data.</text>
</comment>
<evidence type="ECO:0000313" key="2">
    <source>
        <dbReference type="EMBL" id="KGM50432.1"/>
    </source>
</evidence>
<feature type="region of interest" description="Disordered" evidence="1">
    <location>
        <begin position="25"/>
        <end position="47"/>
    </location>
</feature>
<accession>A0A0A0EMM0</accession>
<reference evidence="2 3" key="1">
    <citation type="journal article" date="2015" name="Antonie Van Leeuwenhoek">
        <title>Pseudooceanicola atlanticus gen. nov. sp. nov., isolated from surface seawater of the Atlantic Ocean and reclassification of Oceanicola batsensis, Oceanicola marinus, Oceanicola nitratireducens, Oceanicola nanhaiensis, Oceanicola antarcticus and Oceanicola flagellatus, as Pseudooceanicola batsensis comb. nov., Pseudooceanicola marinus comb. nov., Pseudooceanicola nitratireducens comb. nov., Pseudooceanicola nanhaiensis comb. nov., Pseudooceanicola antarcticus comb. nov., and Pseudooceanicola flagellatus comb. nov.</title>
        <authorList>
            <person name="Lai Q."/>
            <person name="Li G."/>
            <person name="Liu X."/>
            <person name="Du Y."/>
            <person name="Sun F."/>
            <person name="Shao Z."/>
        </authorList>
    </citation>
    <scope>NUCLEOTIDE SEQUENCE [LARGE SCALE GENOMIC DNA]</scope>
    <source>
        <strain evidence="2 3">22II-s11g</strain>
    </source>
</reference>
<evidence type="ECO:0000256" key="1">
    <source>
        <dbReference type="SAM" id="MobiDB-lite"/>
    </source>
</evidence>
<dbReference type="EMBL" id="AQQX01000001">
    <property type="protein sequence ID" value="KGM50432.1"/>
    <property type="molecule type" value="Genomic_DNA"/>
</dbReference>
<name>A0A0A0EMM0_9RHOB</name>
<dbReference type="STRING" id="1461694.ATO9_02775"/>
<proteinExistence type="predicted"/>
<keyword evidence="3" id="KW-1185">Reference proteome</keyword>
<dbReference type="Proteomes" id="UP000030004">
    <property type="component" value="Unassembled WGS sequence"/>
</dbReference>
<sequence>MKANLLLLVIGLFFGTGAGFLLGQTVEGPEGHDHAAHGEPHDDDGPIATHDHSALIETDAASVRVAVTPDGPGALNVHIMPDGMSFAPEAVNATHEDGQGHAHVYVNGVKEARVYGPWIHLDGLPSGPATLRVTLNANSHEQLAHDGTPIETTTEVTIP</sequence>
<dbReference type="AlphaFoldDB" id="A0A0A0EMM0"/>
<organism evidence="2 3">
    <name type="scientific">Pseudooceanicola atlanticus</name>
    <dbReference type="NCBI Taxonomy" id="1461694"/>
    <lineage>
        <taxon>Bacteria</taxon>
        <taxon>Pseudomonadati</taxon>
        <taxon>Pseudomonadota</taxon>
        <taxon>Alphaproteobacteria</taxon>
        <taxon>Rhodobacterales</taxon>
        <taxon>Paracoccaceae</taxon>
        <taxon>Pseudooceanicola</taxon>
    </lineage>
</organism>
<feature type="compositionally biased region" description="Basic and acidic residues" evidence="1">
    <location>
        <begin position="29"/>
        <end position="47"/>
    </location>
</feature>
<evidence type="ECO:0000313" key="3">
    <source>
        <dbReference type="Proteomes" id="UP000030004"/>
    </source>
</evidence>
<gene>
    <name evidence="2" type="ORF">ATO9_02775</name>
</gene>
<protein>
    <recommendedName>
        <fullName evidence="4">DUF4399 domain-containing protein</fullName>
    </recommendedName>
</protein>
<dbReference type="eggNOG" id="ENOG5032U84">
    <property type="taxonomic scope" value="Bacteria"/>
</dbReference>
<evidence type="ECO:0008006" key="4">
    <source>
        <dbReference type="Google" id="ProtNLM"/>
    </source>
</evidence>
<dbReference type="RefSeq" id="WP_043744671.1">
    <property type="nucleotide sequence ID" value="NZ_AQQX01000001.1"/>
</dbReference>
<dbReference type="OrthoDB" id="6385276at2"/>